<name>A0ABY8G515_9GAMM</name>
<feature type="domain" description="Effector-associated" evidence="3">
    <location>
        <begin position="36"/>
        <end position="88"/>
    </location>
</feature>
<gene>
    <name evidence="4" type="ORF">O1Q98_15515</name>
</gene>
<proteinExistence type="predicted"/>
<evidence type="ECO:0000313" key="4">
    <source>
        <dbReference type="EMBL" id="WFN55038.1"/>
    </source>
</evidence>
<evidence type="ECO:0000256" key="1">
    <source>
        <dbReference type="SAM" id="Coils"/>
    </source>
</evidence>
<protein>
    <recommendedName>
        <fullName evidence="3">Effector-associated domain-containing protein</fullName>
    </recommendedName>
</protein>
<organism evidence="4 5">
    <name type="scientific">Dickeya lacustris</name>
    <dbReference type="NCBI Taxonomy" id="2259638"/>
    <lineage>
        <taxon>Bacteria</taxon>
        <taxon>Pseudomonadati</taxon>
        <taxon>Pseudomonadota</taxon>
        <taxon>Gammaproteobacteria</taxon>
        <taxon>Enterobacterales</taxon>
        <taxon>Pectobacteriaceae</taxon>
        <taxon>Dickeya</taxon>
    </lineage>
</organism>
<dbReference type="Proteomes" id="UP001219630">
    <property type="component" value="Chromosome"/>
</dbReference>
<accession>A0ABY8G515</accession>
<sequence>MAGSISRVSSNSSVSSNLNTGGGISGNSTVRIIDEQIKMLNTQLQSLFKQSSALQEQIKETPDAETQQKLQQQLNMLAMQIKQVQAQILKLRQMREQAQSESGQLAGASDSLAQQLEAIKPAIEGNASNSTSGVDVFV</sequence>
<feature type="coiled-coil region" evidence="1">
    <location>
        <begin position="37"/>
        <end position="101"/>
    </location>
</feature>
<evidence type="ECO:0000259" key="3">
    <source>
        <dbReference type="Pfam" id="PF19962"/>
    </source>
</evidence>
<reference evidence="4 5" key="1">
    <citation type="submission" date="2022-12" db="EMBL/GenBank/DDBJ databases">
        <title>Complete genome sequencing of Dickeya lacustris type strain LMG30899.</title>
        <authorList>
            <person name="Dobhal S."/>
            <person name="Arizala D."/>
            <person name="Arif M."/>
        </authorList>
    </citation>
    <scope>NUCLEOTIDE SEQUENCE [LARGE SCALE GENOMIC DNA]</scope>
    <source>
        <strain evidence="4 5">LMG30899</strain>
    </source>
</reference>
<dbReference type="InterPro" id="IPR045438">
    <property type="entry name" value="EAD9"/>
</dbReference>
<keyword evidence="5" id="KW-1185">Reference proteome</keyword>
<feature type="region of interest" description="Disordered" evidence="2">
    <location>
        <begin position="1"/>
        <end position="21"/>
    </location>
</feature>
<evidence type="ECO:0000313" key="5">
    <source>
        <dbReference type="Proteomes" id="UP001219630"/>
    </source>
</evidence>
<evidence type="ECO:0000256" key="2">
    <source>
        <dbReference type="SAM" id="MobiDB-lite"/>
    </source>
</evidence>
<dbReference type="RefSeq" id="WP_125260503.1">
    <property type="nucleotide sequence ID" value="NZ_CP114280.1"/>
</dbReference>
<keyword evidence="1" id="KW-0175">Coiled coil</keyword>
<dbReference type="Pfam" id="PF19962">
    <property type="entry name" value="EAD9"/>
    <property type="match status" value="1"/>
</dbReference>
<dbReference type="Gene3D" id="1.10.287.1490">
    <property type="match status" value="1"/>
</dbReference>
<dbReference type="EMBL" id="CP114280">
    <property type="protein sequence ID" value="WFN55038.1"/>
    <property type="molecule type" value="Genomic_DNA"/>
</dbReference>
<feature type="compositionally biased region" description="Low complexity" evidence="2">
    <location>
        <begin position="1"/>
        <end position="17"/>
    </location>
</feature>